<sequence length="114" mass="13161">MAVRTYEKEEGEARATAFQTHWMRSERWNHKQSDTRRGVMHDASKPTLFLLSISLSFSLRHTLTPFRHTAAHKSGSRTALDASFIQGKDQKERINSLQPYPSKDLIPPSFLMFL</sequence>
<keyword evidence="2" id="KW-1185">Reference proteome</keyword>
<dbReference type="EMBL" id="JAHRIM010092509">
    <property type="protein sequence ID" value="MEQ2277781.1"/>
    <property type="molecule type" value="Genomic_DNA"/>
</dbReference>
<reference evidence="1 2" key="1">
    <citation type="submission" date="2021-06" db="EMBL/GenBank/DDBJ databases">
        <authorList>
            <person name="Palmer J.M."/>
        </authorList>
    </citation>
    <scope>NUCLEOTIDE SEQUENCE [LARGE SCALE GENOMIC DNA]</scope>
    <source>
        <strain evidence="1 2">XR_2019</strain>
        <tissue evidence="1">Muscle</tissue>
    </source>
</reference>
<evidence type="ECO:0000313" key="1">
    <source>
        <dbReference type="EMBL" id="MEQ2277781.1"/>
    </source>
</evidence>
<gene>
    <name evidence="1" type="ORF">XENORESO_007457</name>
</gene>
<evidence type="ECO:0000313" key="2">
    <source>
        <dbReference type="Proteomes" id="UP001444071"/>
    </source>
</evidence>
<proteinExistence type="predicted"/>
<accession>A0ABV0X7D2</accession>
<protein>
    <submittedName>
        <fullName evidence="1">Uncharacterized protein</fullName>
    </submittedName>
</protein>
<name>A0ABV0X7D2_9TELE</name>
<organism evidence="1 2">
    <name type="scientific">Xenotaenia resolanae</name>
    <dbReference type="NCBI Taxonomy" id="208358"/>
    <lineage>
        <taxon>Eukaryota</taxon>
        <taxon>Metazoa</taxon>
        <taxon>Chordata</taxon>
        <taxon>Craniata</taxon>
        <taxon>Vertebrata</taxon>
        <taxon>Euteleostomi</taxon>
        <taxon>Actinopterygii</taxon>
        <taxon>Neopterygii</taxon>
        <taxon>Teleostei</taxon>
        <taxon>Neoteleostei</taxon>
        <taxon>Acanthomorphata</taxon>
        <taxon>Ovalentaria</taxon>
        <taxon>Atherinomorphae</taxon>
        <taxon>Cyprinodontiformes</taxon>
        <taxon>Goodeidae</taxon>
        <taxon>Xenotaenia</taxon>
    </lineage>
</organism>
<comment type="caution">
    <text evidence="1">The sequence shown here is derived from an EMBL/GenBank/DDBJ whole genome shotgun (WGS) entry which is preliminary data.</text>
</comment>
<dbReference type="Proteomes" id="UP001444071">
    <property type="component" value="Unassembled WGS sequence"/>
</dbReference>